<dbReference type="GO" id="GO:0016491">
    <property type="term" value="F:oxidoreductase activity"/>
    <property type="evidence" value="ECO:0007669"/>
    <property type="project" value="UniProtKB-KW"/>
</dbReference>
<reference evidence="4" key="1">
    <citation type="submission" date="2022-11" db="UniProtKB">
        <authorList>
            <consortium name="WormBaseParasite"/>
        </authorList>
    </citation>
    <scope>IDENTIFICATION</scope>
</reference>
<dbReference type="InterPro" id="IPR036111">
    <property type="entry name" value="Mal/L-sulfo/L-lacto_DH-like_sf"/>
</dbReference>
<name>A0A914WBF9_9BILA</name>
<dbReference type="Gene3D" id="3.30.1370.60">
    <property type="entry name" value="Hypothetical oxidoreductase yiak, domain 2"/>
    <property type="match status" value="1"/>
</dbReference>
<dbReference type="AlphaFoldDB" id="A0A914WBF9"/>
<dbReference type="WBParaSite" id="PSAMB.scaffold363size54468.g5108.t1">
    <property type="protein sequence ID" value="PSAMB.scaffold363size54468.g5108.t1"/>
    <property type="gene ID" value="PSAMB.scaffold363size54468.g5108"/>
</dbReference>
<dbReference type="InterPro" id="IPR043143">
    <property type="entry name" value="Mal/L-sulf/L-lact_DH-like_NADP"/>
</dbReference>
<sequence length="201" mass="21324">MAFAATLLAKKCRSLPQSLANSTNIDIRTAVEIADRKNDSVPKSWGVDSSGIESTDPQKILHGGGLLPVGGAEATGGYKGYGLSAMVEIFCGILGGAHYGPNVRKWMDTSVEADLGQCFIAIDPEAFAPGFAERMQDLITTLRNLPQTTEAAGDVLVPGDPEAEHLKLCDRLGGIPYHPNQIEFAKNLATTLGVPEMKVKS</sequence>
<evidence type="ECO:0000313" key="4">
    <source>
        <dbReference type="WBParaSite" id="PSAMB.scaffold363size54468.g5108.t1"/>
    </source>
</evidence>
<dbReference type="PANTHER" id="PTHR11091:SF0">
    <property type="entry name" value="MALATE DEHYDROGENASE"/>
    <property type="match status" value="1"/>
</dbReference>
<dbReference type="PANTHER" id="PTHR11091">
    <property type="entry name" value="OXIDOREDUCTASE-RELATED"/>
    <property type="match status" value="1"/>
</dbReference>
<evidence type="ECO:0000256" key="2">
    <source>
        <dbReference type="ARBA" id="ARBA00023002"/>
    </source>
</evidence>
<dbReference type="InterPro" id="IPR003767">
    <property type="entry name" value="Malate/L-lactate_DH-like"/>
</dbReference>
<keyword evidence="3" id="KW-1185">Reference proteome</keyword>
<evidence type="ECO:0000313" key="3">
    <source>
        <dbReference type="Proteomes" id="UP000887566"/>
    </source>
</evidence>
<dbReference type="SUPFAM" id="SSF89733">
    <property type="entry name" value="L-sulfolactate dehydrogenase-like"/>
    <property type="match status" value="1"/>
</dbReference>
<organism evidence="3 4">
    <name type="scientific">Plectus sambesii</name>
    <dbReference type="NCBI Taxonomy" id="2011161"/>
    <lineage>
        <taxon>Eukaryota</taxon>
        <taxon>Metazoa</taxon>
        <taxon>Ecdysozoa</taxon>
        <taxon>Nematoda</taxon>
        <taxon>Chromadorea</taxon>
        <taxon>Plectida</taxon>
        <taxon>Plectina</taxon>
        <taxon>Plectoidea</taxon>
        <taxon>Plectidae</taxon>
        <taxon>Plectus</taxon>
    </lineage>
</organism>
<protein>
    <submittedName>
        <fullName evidence="4">Malate dehydrogenase</fullName>
    </submittedName>
</protein>
<dbReference type="Pfam" id="PF02615">
    <property type="entry name" value="Ldh_2"/>
    <property type="match status" value="1"/>
</dbReference>
<keyword evidence="2" id="KW-0560">Oxidoreductase</keyword>
<accession>A0A914WBF9</accession>
<evidence type="ECO:0000256" key="1">
    <source>
        <dbReference type="ARBA" id="ARBA00006056"/>
    </source>
</evidence>
<proteinExistence type="inferred from homology"/>
<comment type="similarity">
    <text evidence="1">Belongs to the LDH2/MDH2 oxidoreductase family.</text>
</comment>
<dbReference type="Proteomes" id="UP000887566">
    <property type="component" value="Unplaced"/>
</dbReference>